<evidence type="ECO:0000313" key="5">
    <source>
        <dbReference type="EMBL" id="MBU5593115.1"/>
    </source>
</evidence>
<keyword evidence="2" id="KW-0238">DNA-binding</keyword>
<organism evidence="5 6">
    <name type="scientific">Clostridium simiarum</name>
    <dbReference type="NCBI Taxonomy" id="2841506"/>
    <lineage>
        <taxon>Bacteria</taxon>
        <taxon>Bacillati</taxon>
        <taxon>Bacillota</taxon>
        <taxon>Clostridia</taxon>
        <taxon>Eubacteriales</taxon>
        <taxon>Clostridiaceae</taxon>
        <taxon>Clostridium</taxon>
    </lineage>
</organism>
<dbReference type="PROSITE" id="PS01124">
    <property type="entry name" value="HTH_ARAC_FAMILY_2"/>
    <property type="match status" value="1"/>
</dbReference>
<dbReference type="RefSeq" id="WP_216457802.1">
    <property type="nucleotide sequence ID" value="NZ_JAHLQL010000007.1"/>
</dbReference>
<dbReference type="EMBL" id="JAHLQL010000007">
    <property type="protein sequence ID" value="MBU5593115.1"/>
    <property type="molecule type" value="Genomic_DNA"/>
</dbReference>
<keyword evidence="6" id="KW-1185">Reference proteome</keyword>
<dbReference type="PANTHER" id="PTHR43280:SF34">
    <property type="entry name" value="ARAC-FAMILY TRANSCRIPTIONAL REGULATOR"/>
    <property type="match status" value="1"/>
</dbReference>
<comment type="caution">
    <text evidence="5">The sequence shown here is derived from an EMBL/GenBank/DDBJ whole genome shotgun (WGS) entry which is preliminary data.</text>
</comment>
<name>A0ABS6F3P5_9CLOT</name>
<sequence>MKHKEEILNIKRGYLHGDFEFFHLKDKKVMDFESHYHEFNKIVVFISGAVTYFIEGKSYKLKPWDLLFISSNEVHRPVISAKEPYERIVLWVNSRFLEMHNSSNSNLLSCFELSSKEKLNLLRLNAENIKIIKNTLFSLENAINSKDFGSSILKNALFIELMVYLNRLFLTRDINENEIDVEYDHTIEAILGYINENLTEDLSIESISSRFYINKYYLMHKFKDQTGYTLHSYIQQKRLISAIALIKKGLSITEVSIECGFKDYSSFVRAFKKSFGLSPKKYYKTILELENSYNIHKHS</sequence>
<dbReference type="InterPro" id="IPR018060">
    <property type="entry name" value="HTH_AraC"/>
</dbReference>
<dbReference type="Pfam" id="PF02311">
    <property type="entry name" value="AraC_binding"/>
    <property type="match status" value="1"/>
</dbReference>
<keyword evidence="3" id="KW-0804">Transcription</keyword>
<keyword evidence="1" id="KW-0805">Transcription regulation</keyword>
<dbReference type="Pfam" id="PF12833">
    <property type="entry name" value="HTH_18"/>
    <property type="match status" value="1"/>
</dbReference>
<dbReference type="PANTHER" id="PTHR43280">
    <property type="entry name" value="ARAC-FAMILY TRANSCRIPTIONAL REGULATOR"/>
    <property type="match status" value="1"/>
</dbReference>
<evidence type="ECO:0000259" key="4">
    <source>
        <dbReference type="PROSITE" id="PS01124"/>
    </source>
</evidence>
<dbReference type="Proteomes" id="UP000736583">
    <property type="component" value="Unassembled WGS sequence"/>
</dbReference>
<proteinExistence type="predicted"/>
<dbReference type="InterPro" id="IPR018062">
    <property type="entry name" value="HTH_AraC-typ_CS"/>
</dbReference>
<dbReference type="SMART" id="SM00342">
    <property type="entry name" value="HTH_ARAC"/>
    <property type="match status" value="1"/>
</dbReference>
<accession>A0ABS6F3P5</accession>
<reference evidence="5 6" key="1">
    <citation type="submission" date="2021-06" db="EMBL/GenBank/DDBJ databases">
        <authorList>
            <person name="Sun Q."/>
            <person name="Li D."/>
        </authorList>
    </citation>
    <scope>NUCLEOTIDE SEQUENCE [LARGE SCALE GENOMIC DNA]</scope>
    <source>
        <strain evidence="5 6">MSJ-4</strain>
    </source>
</reference>
<evidence type="ECO:0000256" key="2">
    <source>
        <dbReference type="ARBA" id="ARBA00023125"/>
    </source>
</evidence>
<dbReference type="InterPro" id="IPR003313">
    <property type="entry name" value="AraC-bd"/>
</dbReference>
<evidence type="ECO:0000313" key="6">
    <source>
        <dbReference type="Proteomes" id="UP000736583"/>
    </source>
</evidence>
<feature type="domain" description="HTH araC/xylS-type" evidence="4">
    <location>
        <begin position="188"/>
        <end position="285"/>
    </location>
</feature>
<gene>
    <name evidence="5" type="ORF">KQI89_15305</name>
</gene>
<dbReference type="PROSITE" id="PS00041">
    <property type="entry name" value="HTH_ARAC_FAMILY_1"/>
    <property type="match status" value="1"/>
</dbReference>
<protein>
    <submittedName>
        <fullName evidence="5">AraC family transcriptional regulator</fullName>
    </submittedName>
</protein>
<evidence type="ECO:0000256" key="1">
    <source>
        <dbReference type="ARBA" id="ARBA00023015"/>
    </source>
</evidence>
<evidence type="ECO:0000256" key="3">
    <source>
        <dbReference type="ARBA" id="ARBA00023163"/>
    </source>
</evidence>